<comment type="caution">
    <text evidence="1">The sequence shown here is derived from an EMBL/GenBank/DDBJ whole genome shotgun (WGS) entry which is preliminary data.</text>
</comment>
<reference evidence="1 2" key="1">
    <citation type="journal article" date="2020" name="Mol. Plant">
        <title>The Chromosome-Based Rubber Tree Genome Provides New Insights into Spurge Genome Evolution and Rubber Biosynthesis.</title>
        <authorList>
            <person name="Liu J."/>
            <person name="Shi C."/>
            <person name="Shi C.C."/>
            <person name="Li W."/>
            <person name="Zhang Q.J."/>
            <person name="Zhang Y."/>
            <person name="Li K."/>
            <person name="Lu H.F."/>
            <person name="Shi C."/>
            <person name="Zhu S.T."/>
            <person name="Xiao Z.Y."/>
            <person name="Nan H."/>
            <person name="Yue Y."/>
            <person name="Zhu X.G."/>
            <person name="Wu Y."/>
            <person name="Hong X.N."/>
            <person name="Fan G.Y."/>
            <person name="Tong Y."/>
            <person name="Zhang D."/>
            <person name="Mao C.L."/>
            <person name="Liu Y.L."/>
            <person name="Hao S.J."/>
            <person name="Liu W.Q."/>
            <person name="Lv M.Q."/>
            <person name="Zhang H.B."/>
            <person name="Liu Y."/>
            <person name="Hu-Tang G.R."/>
            <person name="Wang J.P."/>
            <person name="Wang J.H."/>
            <person name="Sun Y.H."/>
            <person name="Ni S.B."/>
            <person name="Chen W.B."/>
            <person name="Zhang X.C."/>
            <person name="Jiao Y.N."/>
            <person name="Eichler E.E."/>
            <person name="Li G.H."/>
            <person name="Liu X."/>
            <person name="Gao L.Z."/>
        </authorList>
    </citation>
    <scope>NUCLEOTIDE SEQUENCE [LARGE SCALE GENOMIC DNA]</scope>
    <source>
        <strain evidence="2">cv. GT1</strain>
        <tissue evidence="1">Leaf</tissue>
    </source>
</reference>
<sequence>MTYAEAGVRVGLKVGGGLDDDAEGPKEEGGALGLVLEEDAVVTENNGDGLEEVEGLGVGLEEYAASLDGDCGSHEEDASGIWEDIGTILCDTLGSHEVFT</sequence>
<accession>A0A6A6L3H1</accession>
<keyword evidence="2" id="KW-1185">Reference proteome</keyword>
<dbReference type="EMBL" id="JAAGAX010000013">
    <property type="protein sequence ID" value="KAF2295962.1"/>
    <property type="molecule type" value="Genomic_DNA"/>
</dbReference>
<gene>
    <name evidence="1" type="ORF">GH714_035423</name>
</gene>
<evidence type="ECO:0000313" key="1">
    <source>
        <dbReference type="EMBL" id="KAF2295962.1"/>
    </source>
</evidence>
<dbReference type="Proteomes" id="UP000467840">
    <property type="component" value="Chromosome 7"/>
</dbReference>
<protein>
    <submittedName>
        <fullName evidence="1">Uncharacterized protein</fullName>
    </submittedName>
</protein>
<evidence type="ECO:0000313" key="2">
    <source>
        <dbReference type="Proteomes" id="UP000467840"/>
    </source>
</evidence>
<name>A0A6A6L3H1_HEVBR</name>
<proteinExistence type="predicted"/>
<dbReference type="AlphaFoldDB" id="A0A6A6L3H1"/>
<organism evidence="1 2">
    <name type="scientific">Hevea brasiliensis</name>
    <name type="common">Para rubber tree</name>
    <name type="synonym">Siphonia brasiliensis</name>
    <dbReference type="NCBI Taxonomy" id="3981"/>
    <lineage>
        <taxon>Eukaryota</taxon>
        <taxon>Viridiplantae</taxon>
        <taxon>Streptophyta</taxon>
        <taxon>Embryophyta</taxon>
        <taxon>Tracheophyta</taxon>
        <taxon>Spermatophyta</taxon>
        <taxon>Magnoliopsida</taxon>
        <taxon>eudicotyledons</taxon>
        <taxon>Gunneridae</taxon>
        <taxon>Pentapetalae</taxon>
        <taxon>rosids</taxon>
        <taxon>fabids</taxon>
        <taxon>Malpighiales</taxon>
        <taxon>Euphorbiaceae</taxon>
        <taxon>Crotonoideae</taxon>
        <taxon>Micrandreae</taxon>
        <taxon>Hevea</taxon>
    </lineage>
</organism>